<dbReference type="Gene3D" id="3.30.1330.40">
    <property type="entry name" value="RutC-like"/>
    <property type="match status" value="1"/>
</dbReference>
<dbReference type="CDD" id="cd00448">
    <property type="entry name" value="YjgF_YER057c_UK114_family"/>
    <property type="match status" value="1"/>
</dbReference>
<reference evidence="1 2" key="1">
    <citation type="submission" date="2021-01" db="EMBL/GenBank/DDBJ databases">
        <title>Actinoplanes sp. nov. LDG1-01 isolated from lichen.</title>
        <authorList>
            <person name="Saeng-In P."/>
            <person name="Phongsopitanun W."/>
            <person name="Kanchanasin P."/>
            <person name="Yuki M."/>
            <person name="Kudo T."/>
            <person name="Ohkuma M."/>
            <person name="Tanasupawat S."/>
        </authorList>
    </citation>
    <scope>NUCLEOTIDE SEQUENCE [LARGE SCALE GENOMIC DNA]</scope>
    <source>
        <strain evidence="1 2">LDG1-01</strain>
    </source>
</reference>
<sequence>MRRIIRVPEGPQYDESYPLSQGVETETMVFANGMAFDNDSRTRMAAAVSIADETRIVFDALAAILADAGASLADVVKTTVYLTEKSFYDEMNSVYRTHWAPGEFPTRATVYVGIGSECRVEIDVIAVKPSLPRELS</sequence>
<dbReference type="Pfam" id="PF01042">
    <property type="entry name" value="Ribonuc_L-PSP"/>
    <property type="match status" value="1"/>
</dbReference>
<protein>
    <submittedName>
        <fullName evidence="1">RidA family protein</fullName>
    </submittedName>
</protein>
<proteinExistence type="predicted"/>
<evidence type="ECO:0000313" key="1">
    <source>
        <dbReference type="EMBL" id="MBL7253305.1"/>
    </source>
</evidence>
<dbReference type="InterPro" id="IPR035959">
    <property type="entry name" value="RutC-like_sf"/>
</dbReference>
<dbReference type="Proteomes" id="UP000598996">
    <property type="component" value="Unassembled WGS sequence"/>
</dbReference>
<dbReference type="SUPFAM" id="SSF55298">
    <property type="entry name" value="YjgF-like"/>
    <property type="match status" value="1"/>
</dbReference>
<keyword evidence="2" id="KW-1185">Reference proteome</keyword>
<accession>A0ABS1VG55</accession>
<gene>
    <name evidence="1" type="ORF">JKJ07_03175</name>
</gene>
<organism evidence="1 2">
    <name type="scientific">Paractinoplanes lichenicola</name>
    <dbReference type="NCBI Taxonomy" id="2802976"/>
    <lineage>
        <taxon>Bacteria</taxon>
        <taxon>Bacillati</taxon>
        <taxon>Actinomycetota</taxon>
        <taxon>Actinomycetes</taxon>
        <taxon>Micromonosporales</taxon>
        <taxon>Micromonosporaceae</taxon>
        <taxon>Paractinoplanes</taxon>
    </lineage>
</organism>
<dbReference type="PANTHER" id="PTHR11803">
    <property type="entry name" value="2-IMINOBUTANOATE/2-IMINOPROPANOATE DEAMINASE RIDA"/>
    <property type="match status" value="1"/>
</dbReference>
<name>A0ABS1VG55_9ACTN</name>
<dbReference type="PANTHER" id="PTHR11803:SF39">
    <property type="entry name" value="2-IMINOBUTANOATE_2-IMINOPROPANOATE DEAMINASE"/>
    <property type="match status" value="1"/>
</dbReference>
<dbReference type="InterPro" id="IPR006175">
    <property type="entry name" value="YjgF/YER057c/UK114"/>
</dbReference>
<evidence type="ECO:0000313" key="2">
    <source>
        <dbReference type="Proteomes" id="UP000598996"/>
    </source>
</evidence>
<comment type="caution">
    <text evidence="1">The sequence shown here is derived from an EMBL/GenBank/DDBJ whole genome shotgun (WGS) entry which is preliminary data.</text>
</comment>
<dbReference type="EMBL" id="JAENHO010000001">
    <property type="protein sequence ID" value="MBL7253305.1"/>
    <property type="molecule type" value="Genomic_DNA"/>
</dbReference>
<dbReference type="RefSeq" id="WP_202989659.1">
    <property type="nucleotide sequence ID" value="NZ_JAENHO010000001.1"/>
</dbReference>